<keyword evidence="3" id="KW-0391">Immunity</keyword>
<dbReference type="InterPro" id="IPR031756">
    <property type="entry name" value="BGBP_N"/>
</dbReference>
<evidence type="ECO:0000259" key="4">
    <source>
        <dbReference type="PROSITE" id="PS51762"/>
    </source>
</evidence>
<dbReference type="RefSeq" id="XP_025830502.1">
    <property type="nucleotide sequence ID" value="XM_025974717.1"/>
</dbReference>
<evidence type="ECO:0000256" key="1">
    <source>
        <dbReference type="ARBA" id="ARBA00008781"/>
    </source>
</evidence>
<dbReference type="PANTHER" id="PTHR10963">
    <property type="entry name" value="GLYCOSYL HYDROLASE-RELATED"/>
    <property type="match status" value="1"/>
</dbReference>
<dbReference type="InterPro" id="IPR050546">
    <property type="entry name" value="Glycosyl_Hydrlase_16"/>
</dbReference>
<proteinExistence type="inferred from homology"/>
<dbReference type="GO" id="GO:0005975">
    <property type="term" value="P:carbohydrate metabolic process"/>
    <property type="evidence" value="ECO:0007669"/>
    <property type="project" value="InterPro"/>
</dbReference>
<dbReference type="Pfam" id="PF15886">
    <property type="entry name" value="CBM39"/>
    <property type="match status" value="1"/>
</dbReference>
<feature type="domain" description="CBM39" evidence="5">
    <location>
        <begin position="28"/>
        <end position="127"/>
    </location>
</feature>
<dbReference type="PANTHER" id="PTHR10963:SF60">
    <property type="entry name" value="GRAM-NEGATIVE BACTERIA-BINDING PROTEIN 1-RELATED"/>
    <property type="match status" value="1"/>
</dbReference>
<dbReference type="SUPFAM" id="SSF49899">
    <property type="entry name" value="Concanavalin A-like lectins/glucanases"/>
    <property type="match status" value="1"/>
</dbReference>
<evidence type="ECO:0000256" key="3">
    <source>
        <dbReference type="ARBA" id="ARBA00022859"/>
    </source>
</evidence>
<dbReference type="InterPro" id="IPR013320">
    <property type="entry name" value="ConA-like_dom_sf"/>
</dbReference>
<dbReference type="PROSITE" id="PS51762">
    <property type="entry name" value="GH16_2"/>
    <property type="match status" value="1"/>
</dbReference>
<protein>
    <submittedName>
        <fullName evidence="7">Beta-1,3-glucan-binding protein 1-like isoform X1</fullName>
    </submittedName>
</protein>
<dbReference type="Pfam" id="PF00722">
    <property type="entry name" value="Glyco_hydro_16"/>
    <property type="match status" value="1"/>
</dbReference>
<evidence type="ECO:0000313" key="7">
    <source>
        <dbReference type="RefSeq" id="XP_025830502.1"/>
    </source>
</evidence>
<dbReference type="InterPro" id="IPR000757">
    <property type="entry name" value="Beta-glucanase-like"/>
</dbReference>
<reference evidence="7" key="1">
    <citation type="submission" date="2025-08" db="UniProtKB">
        <authorList>
            <consortium name="RefSeq"/>
        </authorList>
    </citation>
    <scope>IDENTIFICATION</scope>
    <source>
        <tissue evidence="7">Entire body</tissue>
    </source>
</reference>
<dbReference type="InParanoid" id="A0A7F5R423"/>
<dbReference type="AlphaFoldDB" id="A0A7F5R423"/>
<keyword evidence="2" id="KW-0399">Innate immunity</keyword>
<gene>
    <name evidence="7" type="primary">LOC108744619</name>
</gene>
<sequence>MKRKYSVITINVVVFIAWIFCVKGVTSFEVPPVKMEAFTPTGFRASILASPGIKLFAFHGNINRVIDLDEGDVFGEVRFPTEGRFVVYDKNIVLKPGDIIYYWVYVQNFASGHRVDGKKYVIEVLKPYEEITGFPNSDLLCEGTVIFEDTFKTKSLNQSVWQIEHRIPTYTGPDYEFNSYLNSEETIFIKNSTLFLRPVPHRDEADVRGDLDLRNGCTAGDKSPLECFYQQKSAFLLPLVKSARIYSKKSFKFGTVYIRCKLPAGDWIYPIVHLEPVNSNNNLPMIWIAFSRGNDRLYGAGGNDLGSRLLFGGPIFDHSEPGRSRFLRTVRSDTPFFKEFHTYKLVWKPDRITFGVDNYTYGTVQSNEFSAFSDMSSENNNLQFRLSIGVGVGGITNFPDGFKSGEVDKPWNNPERNMLVHFFNKRNEWLKTWTEDGSALQIDYVRIWTL</sequence>
<dbReference type="GO" id="GO:0030246">
    <property type="term" value="F:carbohydrate binding"/>
    <property type="evidence" value="ECO:0007669"/>
    <property type="project" value="InterPro"/>
</dbReference>
<dbReference type="PROSITE" id="PS51969">
    <property type="entry name" value="CBM39"/>
    <property type="match status" value="1"/>
</dbReference>
<dbReference type="OrthoDB" id="4781at2759"/>
<dbReference type="Proteomes" id="UP000192223">
    <property type="component" value="Unplaced"/>
</dbReference>
<evidence type="ECO:0000256" key="2">
    <source>
        <dbReference type="ARBA" id="ARBA00022588"/>
    </source>
</evidence>
<evidence type="ECO:0000259" key="5">
    <source>
        <dbReference type="PROSITE" id="PS51969"/>
    </source>
</evidence>
<feature type="domain" description="GH16" evidence="4">
    <location>
        <begin position="168"/>
        <end position="450"/>
    </location>
</feature>
<dbReference type="KEGG" id="apln:108744619"/>
<dbReference type="Gene3D" id="2.60.120.200">
    <property type="match status" value="1"/>
</dbReference>
<dbReference type="GeneID" id="108744619"/>
<comment type="similarity">
    <text evidence="1">Belongs to the insect beta-1,3-glucan binding protein family.</text>
</comment>
<dbReference type="Gene3D" id="2.60.40.2140">
    <property type="entry name" value="Beta-1,3-glucan-recognition protein, N-terminal domain"/>
    <property type="match status" value="1"/>
</dbReference>
<dbReference type="InterPro" id="IPR043030">
    <property type="entry name" value="BGBP_N_sf"/>
</dbReference>
<name>A0A7F5R423_AGRPL</name>
<evidence type="ECO:0000313" key="6">
    <source>
        <dbReference type="Proteomes" id="UP000192223"/>
    </source>
</evidence>
<organism evidence="6 7">
    <name type="scientific">Agrilus planipennis</name>
    <name type="common">Emerald ash borer</name>
    <name type="synonym">Agrilus marcopoli</name>
    <dbReference type="NCBI Taxonomy" id="224129"/>
    <lineage>
        <taxon>Eukaryota</taxon>
        <taxon>Metazoa</taxon>
        <taxon>Ecdysozoa</taxon>
        <taxon>Arthropoda</taxon>
        <taxon>Hexapoda</taxon>
        <taxon>Insecta</taxon>
        <taxon>Pterygota</taxon>
        <taxon>Neoptera</taxon>
        <taxon>Endopterygota</taxon>
        <taxon>Coleoptera</taxon>
        <taxon>Polyphaga</taxon>
        <taxon>Elateriformia</taxon>
        <taxon>Buprestoidea</taxon>
        <taxon>Buprestidae</taxon>
        <taxon>Agrilinae</taxon>
        <taxon>Agrilus</taxon>
    </lineage>
</organism>
<dbReference type="GO" id="GO:0004553">
    <property type="term" value="F:hydrolase activity, hydrolyzing O-glycosyl compounds"/>
    <property type="evidence" value="ECO:0007669"/>
    <property type="project" value="InterPro"/>
</dbReference>
<dbReference type="GO" id="GO:0045087">
    <property type="term" value="P:innate immune response"/>
    <property type="evidence" value="ECO:0007669"/>
    <property type="project" value="UniProtKB-KW"/>
</dbReference>
<keyword evidence="6" id="KW-1185">Reference proteome</keyword>
<accession>A0A7F5R423</accession>